<dbReference type="EMBL" id="VUBA01000051">
    <property type="protein sequence ID" value="MPQ84249.1"/>
    <property type="molecule type" value="Genomic_DNA"/>
</dbReference>
<reference evidence="2 4" key="3">
    <citation type="journal article" date="2023" name="Plant Pathol.">
        <title>Dismantling and reorganizing Pseudomonas marginalis sensu#lato.</title>
        <authorList>
            <person name="Sawada H."/>
            <person name="Fujikawa T."/>
            <person name="Satou M."/>
        </authorList>
    </citation>
    <scope>NUCLEOTIDE SEQUENCE [LARGE SCALE GENOMIC DNA]</scope>
    <source>
        <strain evidence="2 4">MAFF 212408</strain>
    </source>
</reference>
<sequence>MKKLLTISKAERTGMALYRAAYEAEQCYNWASAAEFYRAAALICRGTGAQVPYINDLLTKAAECSYKRYGCE</sequence>
<evidence type="ECO:0000313" key="2">
    <source>
        <dbReference type="EMBL" id="MPR00744.1"/>
    </source>
</evidence>
<gene>
    <name evidence="2" type="ORF">F0169_00860</name>
    <name evidence="1" type="ORF">F0170_09790</name>
</gene>
<dbReference type="EMBL" id="VUAZ01000003">
    <property type="protein sequence ID" value="MPR00744.1"/>
    <property type="molecule type" value="Genomic_DNA"/>
</dbReference>
<reference evidence="2 4" key="2">
    <citation type="journal article" date="2020" name="Int. J. Syst. Evol. Microbiol.">
        <title>Pseudomonas kitaguniensis sp. nov., a pathogen causing bacterial rot of Welsh onion in Japan.</title>
        <authorList>
            <person name="Sawada H."/>
            <person name="Fujikawa T."/>
            <person name="Nishiwaki Y."/>
            <person name="Horita H."/>
        </authorList>
    </citation>
    <scope>NUCLEOTIDE SEQUENCE [LARGE SCALE GENOMIC DNA]</scope>
    <source>
        <strain evidence="2 4">MAFF 212408</strain>
    </source>
</reference>
<dbReference type="AlphaFoldDB" id="A0A5N7JS89"/>
<proteinExistence type="predicted"/>
<evidence type="ECO:0008006" key="5">
    <source>
        <dbReference type="Google" id="ProtNLM"/>
    </source>
</evidence>
<organism evidence="1 3">
    <name type="scientific">Pseudomonas kitaguniensis</name>
    <dbReference type="NCBI Taxonomy" id="2607908"/>
    <lineage>
        <taxon>Bacteria</taxon>
        <taxon>Pseudomonadati</taxon>
        <taxon>Pseudomonadota</taxon>
        <taxon>Gammaproteobacteria</taxon>
        <taxon>Pseudomonadales</taxon>
        <taxon>Pseudomonadaceae</taxon>
        <taxon>Pseudomonas</taxon>
    </lineage>
</organism>
<evidence type="ECO:0000313" key="3">
    <source>
        <dbReference type="Proteomes" id="UP000325438"/>
    </source>
</evidence>
<keyword evidence="4" id="KW-1185">Reference proteome</keyword>
<accession>A0A5N7JS89</accession>
<protein>
    <recommendedName>
        <fullName evidence="5">ANR family transcriptional regulator</fullName>
    </recommendedName>
</protein>
<evidence type="ECO:0000313" key="4">
    <source>
        <dbReference type="Proteomes" id="UP000326112"/>
    </source>
</evidence>
<dbReference type="RefSeq" id="WP_058414474.1">
    <property type="nucleotide sequence ID" value="NZ_JBLZPT010000005.1"/>
</dbReference>
<evidence type="ECO:0000313" key="1">
    <source>
        <dbReference type="EMBL" id="MPQ84249.1"/>
    </source>
</evidence>
<dbReference type="Proteomes" id="UP000326112">
    <property type="component" value="Unassembled WGS sequence"/>
</dbReference>
<dbReference type="Proteomes" id="UP000325438">
    <property type="component" value="Unassembled WGS sequence"/>
</dbReference>
<comment type="caution">
    <text evidence="1">The sequence shown here is derived from an EMBL/GenBank/DDBJ whole genome shotgun (WGS) entry which is preliminary data.</text>
</comment>
<reference evidence="1 3" key="1">
    <citation type="submission" date="2019-09" db="EMBL/GenBank/DDBJ databases">
        <title>The draft genomes of Allium pathogen Pseudomonas sp.</title>
        <authorList>
            <person name="Fujikawa T."/>
            <person name="Sawada H."/>
        </authorList>
    </citation>
    <scope>NUCLEOTIDE SEQUENCE [LARGE SCALE GENOMIC DNA]</scope>
    <source>
        <strain evidence="1 3">MAFF 730085</strain>
    </source>
</reference>
<name>A0A5N7JS89_9PSED</name>